<proteinExistence type="predicted"/>
<protein>
    <submittedName>
        <fullName evidence="1">Uncharacterized protein</fullName>
    </submittedName>
</protein>
<accession>A0ACC1SAZ1</accession>
<dbReference type="EMBL" id="JANRMS010000698">
    <property type="protein sequence ID" value="KAJ3535641.1"/>
    <property type="molecule type" value="Genomic_DNA"/>
</dbReference>
<comment type="caution">
    <text evidence="1">The sequence shown here is derived from an EMBL/GenBank/DDBJ whole genome shotgun (WGS) entry which is preliminary data.</text>
</comment>
<dbReference type="Proteomes" id="UP001148629">
    <property type="component" value="Unassembled WGS sequence"/>
</dbReference>
<gene>
    <name evidence="1" type="ORF">NM208_g7053</name>
</gene>
<keyword evidence="2" id="KW-1185">Reference proteome</keyword>
<evidence type="ECO:0000313" key="2">
    <source>
        <dbReference type="Proteomes" id="UP001148629"/>
    </source>
</evidence>
<reference evidence="1" key="1">
    <citation type="submission" date="2022-08" db="EMBL/GenBank/DDBJ databases">
        <title>Genome Sequence of Fusarium decemcellulare.</title>
        <authorList>
            <person name="Buettner E."/>
        </authorList>
    </citation>
    <scope>NUCLEOTIDE SEQUENCE</scope>
    <source>
        <strain evidence="1">Babe19</strain>
    </source>
</reference>
<evidence type="ECO:0000313" key="1">
    <source>
        <dbReference type="EMBL" id="KAJ3535641.1"/>
    </source>
</evidence>
<sequence length="246" mass="28055">MRPKKIEELIKELNPLIHQGRQVRSRVDVTKRAFGKIEKAKQRFASRPQSADDETGRRNRAAETVRMLVETPSKFHQLFKSISGRSSQSGQSATKAEENDRAYKRAKQELTRAKASLDRKEKELEEIRADVQGKETSLSQLRHEKSELQQPEPRALGIVDSLKSWDSDKSLIFDPAESVVHYPDHGLALVGFFRDPSGILAVSLDTRELRSVDGCRIVRHVHKMDYPLKGVRHRSLLIPLNELFGQ</sequence>
<name>A0ACC1SAZ1_9HYPO</name>
<organism evidence="1 2">
    <name type="scientific">Fusarium decemcellulare</name>
    <dbReference type="NCBI Taxonomy" id="57161"/>
    <lineage>
        <taxon>Eukaryota</taxon>
        <taxon>Fungi</taxon>
        <taxon>Dikarya</taxon>
        <taxon>Ascomycota</taxon>
        <taxon>Pezizomycotina</taxon>
        <taxon>Sordariomycetes</taxon>
        <taxon>Hypocreomycetidae</taxon>
        <taxon>Hypocreales</taxon>
        <taxon>Nectriaceae</taxon>
        <taxon>Fusarium</taxon>
        <taxon>Fusarium decemcellulare species complex</taxon>
    </lineage>
</organism>